<accession>A0A9D4LTD2</accession>
<organism evidence="1 2">
    <name type="scientific">Dreissena polymorpha</name>
    <name type="common">Zebra mussel</name>
    <name type="synonym">Mytilus polymorpha</name>
    <dbReference type="NCBI Taxonomy" id="45954"/>
    <lineage>
        <taxon>Eukaryota</taxon>
        <taxon>Metazoa</taxon>
        <taxon>Spiralia</taxon>
        <taxon>Lophotrochozoa</taxon>
        <taxon>Mollusca</taxon>
        <taxon>Bivalvia</taxon>
        <taxon>Autobranchia</taxon>
        <taxon>Heteroconchia</taxon>
        <taxon>Euheterodonta</taxon>
        <taxon>Imparidentia</taxon>
        <taxon>Neoheterodontei</taxon>
        <taxon>Myida</taxon>
        <taxon>Dreissenoidea</taxon>
        <taxon>Dreissenidae</taxon>
        <taxon>Dreissena</taxon>
    </lineage>
</organism>
<dbReference type="AlphaFoldDB" id="A0A9D4LTD2"/>
<evidence type="ECO:0000313" key="2">
    <source>
        <dbReference type="Proteomes" id="UP000828390"/>
    </source>
</evidence>
<proteinExistence type="predicted"/>
<evidence type="ECO:0000313" key="1">
    <source>
        <dbReference type="EMBL" id="KAH3863661.1"/>
    </source>
</evidence>
<reference evidence="1" key="1">
    <citation type="journal article" date="2019" name="bioRxiv">
        <title>The Genome of the Zebra Mussel, Dreissena polymorpha: A Resource for Invasive Species Research.</title>
        <authorList>
            <person name="McCartney M.A."/>
            <person name="Auch B."/>
            <person name="Kono T."/>
            <person name="Mallez S."/>
            <person name="Zhang Y."/>
            <person name="Obille A."/>
            <person name="Becker A."/>
            <person name="Abrahante J.E."/>
            <person name="Garbe J."/>
            <person name="Badalamenti J.P."/>
            <person name="Herman A."/>
            <person name="Mangelson H."/>
            <person name="Liachko I."/>
            <person name="Sullivan S."/>
            <person name="Sone E.D."/>
            <person name="Koren S."/>
            <person name="Silverstein K.A.T."/>
            <person name="Beckman K.B."/>
            <person name="Gohl D.M."/>
        </authorList>
    </citation>
    <scope>NUCLEOTIDE SEQUENCE</scope>
    <source>
        <strain evidence="1">Duluth1</strain>
        <tissue evidence="1">Whole animal</tissue>
    </source>
</reference>
<dbReference type="Proteomes" id="UP000828390">
    <property type="component" value="Unassembled WGS sequence"/>
</dbReference>
<protein>
    <submittedName>
        <fullName evidence="1">Uncharacterized protein</fullName>
    </submittedName>
</protein>
<sequence>MCIYTILEKTASLAVRKPSDSRVADSAGLAEPPAEVPIYKEICTGERTFYG</sequence>
<name>A0A9D4LTD2_DREPO</name>
<keyword evidence="2" id="KW-1185">Reference proteome</keyword>
<gene>
    <name evidence="1" type="ORF">DPMN_026650</name>
</gene>
<dbReference type="EMBL" id="JAIWYP010000002">
    <property type="protein sequence ID" value="KAH3863661.1"/>
    <property type="molecule type" value="Genomic_DNA"/>
</dbReference>
<reference evidence="1" key="2">
    <citation type="submission" date="2020-11" db="EMBL/GenBank/DDBJ databases">
        <authorList>
            <person name="McCartney M.A."/>
            <person name="Auch B."/>
            <person name="Kono T."/>
            <person name="Mallez S."/>
            <person name="Becker A."/>
            <person name="Gohl D.M."/>
            <person name="Silverstein K.A.T."/>
            <person name="Koren S."/>
            <person name="Bechman K.B."/>
            <person name="Herman A."/>
            <person name="Abrahante J.E."/>
            <person name="Garbe J."/>
        </authorList>
    </citation>
    <scope>NUCLEOTIDE SEQUENCE</scope>
    <source>
        <strain evidence="1">Duluth1</strain>
        <tissue evidence="1">Whole animal</tissue>
    </source>
</reference>
<comment type="caution">
    <text evidence="1">The sequence shown here is derived from an EMBL/GenBank/DDBJ whole genome shotgun (WGS) entry which is preliminary data.</text>
</comment>